<evidence type="ECO:0000256" key="2">
    <source>
        <dbReference type="ARBA" id="ARBA00022692"/>
    </source>
</evidence>
<comment type="subcellular location">
    <subcellularLocation>
        <location evidence="1">Membrane</location>
        <topology evidence="1">Single-pass membrane protein</topology>
    </subcellularLocation>
</comment>
<name>A0A6A6J4V0_9PLEO</name>
<dbReference type="GO" id="GO:0071944">
    <property type="term" value="C:cell periphery"/>
    <property type="evidence" value="ECO:0007669"/>
    <property type="project" value="UniProtKB-ARBA"/>
</dbReference>
<organism evidence="7 8">
    <name type="scientific">Trematosphaeria pertusa</name>
    <dbReference type="NCBI Taxonomy" id="390896"/>
    <lineage>
        <taxon>Eukaryota</taxon>
        <taxon>Fungi</taxon>
        <taxon>Dikarya</taxon>
        <taxon>Ascomycota</taxon>
        <taxon>Pezizomycotina</taxon>
        <taxon>Dothideomycetes</taxon>
        <taxon>Pleosporomycetidae</taxon>
        <taxon>Pleosporales</taxon>
        <taxon>Massarineae</taxon>
        <taxon>Trematosphaeriaceae</taxon>
        <taxon>Trematosphaeria</taxon>
    </lineage>
</organism>
<feature type="transmembrane region" description="Helical" evidence="6">
    <location>
        <begin position="155"/>
        <end position="180"/>
    </location>
</feature>
<keyword evidence="2 6" id="KW-0812">Transmembrane</keyword>
<keyword evidence="3 6" id="KW-1133">Transmembrane helix</keyword>
<evidence type="ECO:0000256" key="5">
    <source>
        <dbReference type="SAM" id="MobiDB-lite"/>
    </source>
</evidence>
<evidence type="ECO:0008006" key="9">
    <source>
        <dbReference type="Google" id="ProtNLM"/>
    </source>
</evidence>
<proteinExistence type="predicted"/>
<feature type="region of interest" description="Disordered" evidence="5">
    <location>
        <begin position="215"/>
        <end position="245"/>
    </location>
</feature>
<evidence type="ECO:0000256" key="3">
    <source>
        <dbReference type="ARBA" id="ARBA00022989"/>
    </source>
</evidence>
<dbReference type="GeneID" id="54585940"/>
<feature type="region of interest" description="Disordered" evidence="5">
    <location>
        <begin position="114"/>
        <end position="154"/>
    </location>
</feature>
<sequence>MTTEQGFAIRRNGSCLSGFEIDCGQTLAPFHGCCPIGFECPPQYNVACCPPTTNCTEALLPEPKCSNSTWDLFDNRGYFCCEHGLPGYDNQGTDGCASPGYQFEGGEAILSTVQAGQVSTPSSNTSTASVTSSTASSATASATNASPTDSSSTPVGAIAGGVLGGIAAIAILALLAWYILRHKRQRKPQASPYVPAETHGMAMKHELDENQAVNEADGGAAKYAHARELPAHQPPAELPTHGARP</sequence>
<protein>
    <recommendedName>
        <fullName evidence="9">Mid2 domain-containing protein</fullName>
    </recommendedName>
</protein>
<dbReference type="PANTHER" id="PTHR15549">
    <property type="entry name" value="PAIRED IMMUNOGLOBULIN-LIKE TYPE 2 RECEPTOR"/>
    <property type="match status" value="1"/>
</dbReference>
<dbReference type="OrthoDB" id="4779287at2759"/>
<dbReference type="Proteomes" id="UP000800094">
    <property type="component" value="Unassembled WGS sequence"/>
</dbReference>
<dbReference type="RefSeq" id="XP_033692465.1">
    <property type="nucleotide sequence ID" value="XM_033832610.1"/>
</dbReference>
<dbReference type="AlphaFoldDB" id="A0A6A6J4V0"/>
<dbReference type="InterPro" id="IPR051694">
    <property type="entry name" value="Immunoregulatory_rcpt-like"/>
</dbReference>
<keyword evidence="4 6" id="KW-0472">Membrane</keyword>
<keyword evidence="8" id="KW-1185">Reference proteome</keyword>
<feature type="compositionally biased region" description="Low complexity" evidence="5">
    <location>
        <begin position="118"/>
        <end position="154"/>
    </location>
</feature>
<dbReference type="PANTHER" id="PTHR15549:SF27">
    <property type="entry name" value="CHITIN-BINDING TYPE-1 DOMAIN-CONTAINING PROTEIN"/>
    <property type="match status" value="1"/>
</dbReference>
<gene>
    <name evidence="7" type="ORF">BU26DRAFT_558841</name>
</gene>
<evidence type="ECO:0000313" key="8">
    <source>
        <dbReference type="Proteomes" id="UP000800094"/>
    </source>
</evidence>
<evidence type="ECO:0000256" key="6">
    <source>
        <dbReference type="SAM" id="Phobius"/>
    </source>
</evidence>
<dbReference type="GO" id="GO:0016020">
    <property type="term" value="C:membrane"/>
    <property type="evidence" value="ECO:0007669"/>
    <property type="project" value="UniProtKB-SubCell"/>
</dbReference>
<evidence type="ECO:0000256" key="4">
    <source>
        <dbReference type="ARBA" id="ARBA00023136"/>
    </source>
</evidence>
<accession>A0A6A6J4V0</accession>
<evidence type="ECO:0000256" key="1">
    <source>
        <dbReference type="ARBA" id="ARBA00004167"/>
    </source>
</evidence>
<reference evidence="7" key="1">
    <citation type="journal article" date="2020" name="Stud. Mycol.">
        <title>101 Dothideomycetes genomes: a test case for predicting lifestyles and emergence of pathogens.</title>
        <authorList>
            <person name="Haridas S."/>
            <person name="Albert R."/>
            <person name="Binder M."/>
            <person name="Bloem J."/>
            <person name="Labutti K."/>
            <person name="Salamov A."/>
            <person name="Andreopoulos B."/>
            <person name="Baker S."/>
            <person name="Barry K."/>
            <person name="Bills G."/>
            <person name="Bluhm B."/>
            <person name="Cannon C."/>
            <person name="Castanera R."/>
            <person name="Culley D."/>
            <person name="Daum C."/>
            <person name="Ezra D."/>
            <person name="Gonzalez J."/>
            <person name="Henrissat B."/>
            <person name="Kuo A."/>
            <person name="Liang C."/>
            <person name="Lipzen A."/>
            <person name="Lutzoni F."/>
            <person name="Magnuson J."/>
            <person name="Mondo S."/>
            <person name="Nolan M."/>
            <person name="Ohm R."/>
            <person name="Pangilinan J."/>
            <person name="Park H.-J."/>
            <person name="Ramirez L."/>
            <person name="Alfaro M."/>
            <person name="Sun H."/>
            <person name="Tritt A."/>
            <person name="Yoshinaga Y."/>
            <person name="Zwiers L.-H."/>
            <person name="Turgeon B."/>
            <person name="Goodwin S."/>
            <person name="Spatafora J."/>
            <person name="Crous P."/>
            <person name="Grigoriev I."/>
        </authorList>
    </citation>
    <scope>NUCLEOTIDE SEQUENCE</scope>
    <source>
        <strain evidence="7">CBS 122368</strain>
    </source>
</reference>
<dbReference type="EMBL" id="ML987189">
    <property type="protein sequence ID" value="KAF2257461.1"/>
    <property type="molecule type" value="Genomic_DNA"/>
</dbReference>
<evidence type="ECO:0000313" key="7">
    <source>
        <dbReference type="EMBL" id="KAF2257461.1"/>
    </source>
</evidence>